<organism evidence="2 3">
    <name type="scientific">Alternaria dauci</name>
    <dbReference type="NCBI Taxonomy" id="48095"/>
    <lineage>
        <taxon>Eukaryota</taxon>
        <taxon>Fungi</taxon>
        <taxon>Dikarya</taxon>
        <taxon>Ascomycota</taxon>
        <taxon>Pezizomycotina</taxon>
        <taxon>Dothideomycetes</taxon>
        <taxon>Pleosporomycetidae</taxon>
        <taxon>Pleosporales</taxon>
        <taxon>Pleosporineae</taxon>
        <taxon>Pleosporaceae</taxon>
        <taxon>Alternaria</taxon>
        <taxon>Alternaria sect. Porri</taxon>
    </lineage>
</organism>
<accession>A0ABR3ULA0</accession>
<dbReference type="PANTHER" id="PTHR47534:SF3">
    <property type="entry name" value="ALCOHOL DEHYDROGENASE-LIKE C-TERMINAL DOMAIN-CONTAINING PROTEIN"/>
    <property type="match status" value="1"/>
</dbReference>
<keyword evidence="3" id="KW-1185">Reference proteome</keyword>
<dbReference type="SUPFAM" id="SSF51735">
    <property type="entry name" value="NAD(P)-binding Rossmann-fold domains"/>
    <property type="match status" value="1"/>
</dbReference>
<dbReference type="EMBL" id="JBHGVX010000003">
    <property type="protein sequence ID" value="KAL1797110.1"/>
    <property type="molecule type" value="Genomic_DNA"/>
</dbReference>
<gene>
    <name evidence="2" type="ORF">ACET3X_003716</name>
</gene>
<dbReference type="RefSeq" id="XP_069307694.1">
    <property type="nucleotide sequence ID" value="XM_069450049.1"/>
</dbReference>
<evidence type="ECO:0000256" key="1">
    <source>
        <dbReference type="ARBA" id="ARBA00023002"/>
    </source>
</evidence>
<proteinExistence type="predicted"/>
<dbReference type="Gene3D" id="3.40.50.720">
    <property type="entry name" value="NAD(P)-binding Rossmann-like Domain"/>
    <property type="match status" value="1"/>
</dbReference>
<dbReference type="InterPro" id="IPR036291">
    <property type="entry name" value="NAD(P)-bd_dom_sf"/>
</dbReference>
<evidence type="ECO:0000313" key="2">
    <source>
        <dbReference type="EMBL" id="KAL1797110.1"/>
    </source>
</evidence>
<dbReference type="PANTHER" id="PTHR47534">
    <property type="entry name" value="YALI0E05731P"/>
    <property type="match status" value="1"/>
</dbReference>
<sequence>MTSTRALVVGGTAGIGYAIAIRLAAESASSRIIVSGRNKPKDIPHTNIEFSALDASSMRSIKKYTDSFKSTQPQSLDLLILSQGIGTLAGRTETAEGIDVKMALHFYGRQLLIRELLPILKQDARVVIVLDGKTGSAPSQLDWTDLDLKKNYGIANAAKYCVTMTDAMVQAFAAQQAAEGSSSRHFIHAYPGIVNTSISAKMPWIVRPIVKGLLSVFGVQPDVCAEHMLTGTRTVTIEGEKGGRFWSCLDDRGRLVSDKPDWSADQIKGIENHTWTIIEEALKKP</sequence>
<comment type="caution">
    <text evidence="2">The sequence shown here is derived from an EMBL/GenBank/DDBJ whole genome shotgun (WGS) entry which is preliminary data.</text>
</comment>
<protein>
    <submittedName>
        <fullName evidence="2">Uncharacterized protein</fullName>
    </submittedName>
</protein>
<keyword evidence="1" id="KW-0560">Oxidoreductase</keyword>
<evidence type="ECO:0000313" key="3">
    <source>
        <dbReference type="Proteomes" id="UP001578633"/>
    </source>
</evidence>
<dbReference type="Pfam" id="PF00106">
    <property type="entry name" value="adh_short"/>
    <property type="match status" value="1"/>
</dbReference>
<name>A0ABR3ULA0_9PLEO</name>
<dbReference type="Proteomes" id="UP001578633">
    <property type="component" value="Chromosome 3"/>
</dbReference>
<dbReference type="InterPro" id="IPR052228">
    <property type="entry name" value="Sec_Metab_Biosynth_Oxidored"/>
</dbReference>
<dbReference type="GeneID" id="96084038"/>
<reference evidence="2 3" key="1">
    <citation type="submission" date="2024-09" db="EMBL/GenBank/DDBJ databases">
        <title>T2T genomes of carrot and Alternaria dauci and their utility for understanding host-pathogen interaction during carrot leaf blight disease.</title>
        <authorList>
            <person name="Liu W."/>
            <person name="Xu S."/>
            <person name="Ou C."/>
            <person name="Liu X."/>
            <person name="Zhuang F."/>
            <person name="Deng X.W."/>
        </authorList>
    </citation>
    <scope>NUCLEOTIDE SEQUENCE [LARGE SCALE GENOMIC DNA]</scope>
    <source>
        <strain evidence="2 3">A2016</strain>
    </source>
</reference>
<dbReference type="InterPro" id="IPR002347">
    <property type="entry name" value="SDR_fam"/>
</dbReference>